<dbReference type="PRINTS" id="PR00111">
    <property type="entry name" value="ABHYDROLASE"/>
</dbReference>
<dbReference type="InterPro" id="IPR000073">
    <property type="entry name" value="AB_hydrolase_1"/>
</dbReference>
<dbReference type="RefSeq" id="WP_119034035.1">
    <property type="nucleotide sequence ID" value="NZ_QXDC01000002.1"/>
</dbReference>
<gene>
    <name evidence="2" type="ORF">DFR49_0014</name>
</gene>
<protein>
    <submittedName>
        <fullName evidence="2">Pimeloyl-ACP methyl ester carboxylesterase</fullName>
    </submittedName>
</protein>
<dbReference type="SUPFAM" id="SSF53474">
    <property type="entry name" value="alpha/beta-Hydrolases"/>
    <property type="match status" value="1"/>
</dbReference>
<dbReference type="InterPro" id="IPR050266">
    <property type="entry name" value="AB_hydrolase_sf"/>
</dbReference>
<dbReference type="PANTHER" id="PTHR43798">
    <property type="entry name" value="MONOACYLGLYCEROL LIPASE"/>
    <property type="match status" value="1"/>
</dbReference>
<dbReference type="InterPro" id="IPR029058">
    <property type="entry name" value="AB_hydrolase_fold"/>
</dbReference>
<dbReference type="PRINTS" id="PR00412">
    <property type="entry name" value="EPOXHYDRLASE"/>
</dbReference>
<keyword evidence="3" id="KW-1185">Reference proteome</keyword>
<dbReference type="AlphaFoldDB" id="A0A397PE53"/>
<reference evidence="2 3" key="1">
    <citation type="submission" date="2018-08" db="EMBL/GenBank/DDBJ databases">
        <title>Genomic Encyclopedia of Type Strains, Phase IV (KMG-IV): sequencing the most valuable type-strain genomes for metagenomic binning, comparative biology and taxonomic classification.</title>
        <authorList>
            <person name="Goeker M."/>
        </authorList>
    </citation>
    <scope>NUCLEOTIDE SEQUENCE [LARGE SCALE GENOMIC DNA]</scope>
    <source>
        <strain evidence="2 3">DSM 25527</strain>
    </source>
</reference>
<evidence type="ECO:0000313" key="2">
    <source>
        <dbReference type="EMBL" id="RIA45495.1"/>
    </source>
</evidence>
<dbReference type="InterPro" id="IPR000639">
    <property type="entry name" value="Epox_hydrolase-like"/>
</dbReference>
<evidence type="ECO:0000259" key="1">
    <source>
        <dbReference type="Pfam" id="PF00561"/>
    </source>
</evidence>
<feature type="domain" description="AB hydrolase-1" evidence="1">
    <location>
        <begin position="37"/>
        <end position="269"/>
    </location>
</feature>
<dbReference type="OrthoDB" id="9808398at2"/>
<proteinExistence type="predicted"/>
<dbReference type="EMBL" id="QXDC01000002">
    <property type="protein sequence ID" value="RIA45495.1"/>
    <property type="molecule type" value="Genomic_DNA"/>
</dbReference>
<dbReference type="Proteomes" id="UP000266568">
    <property type="component" value="Unassembled WGS sequence"/>
</dbReference>
<comment type="caution">
    <text evidence="2">The sequence shown here is derived from an EMBL/GenBank/DDBJ whole genome shotgun (WGS) entry which is preliminary data.</text>
</comment>
<dbReference type="GO" id="GO:0003824">
    <property type="term" value="F:catalytic activity"/>
    <property type="evidence" value="ECO:0007669"/>
    <property type="project" value="InterPro"/>
</dbReference>
<accession>A0A397PE53</accession>
<name>A0A397PE53_9SPHN</name>
<organism evidence="2 3">
    <name type="scientific">Hephaestia caeni</name>
    <dbReference type="NCBI Taxonomy" id="645617"/>
    <lineage>
        <taxon>Bacteria</taxon>
        <taxon>Pseudomonadati</taxon>
        <taxon>Pseudomonadota</taxon>
        <taxon>Alphaproteobacteria</taxon>
        <taxon>Sphingomonadales</taxon>
        <taxon>Sphingomonadaceae</taxon>
        <taxon>Hephaestia</taxon>
    </lineage>
</organism>
<sequence length="290" mass="32375">MTSTATALDAAQCTASTVALGEIDLYFTDWNGSAGRTVLLIHGINVQGHTWDPIARELAKDYRVICPDLRGHGRSSWTEAGYWASAMADDLVHLMRHLGIDECDVVGHSLGARVAVAFAAQWPGKTHHLILSDGGPEVATPGLHRGANAGSARRSRQGFSSPDEALVFYQEAHPEWEAEFISLHIAHQLKKNWAGKLVERSDPELVWLTRGAGKRDTIYLWECAERLDCRTLLLWGERSAYFDEDVVANYHRRFGGVFSDRRCDAGHYIPREMSQEFTRLIRDFLAEQSG</sequence>
<dbReference type="Gene3D" id="3.40.50.1820">
    <property type="entry name" value="alpha/beta hydrolase"/>
    <property type="match status" value="1"/>
</dbReference>
<dbReference type="Pfam" id="PF00561">
    <property type="entry name" value="Abhydrolase_1"/>
    <property type="match status" value="1"/>
</dbReference>
<evidence type="ECO:0000313" key="3">
    <source>
        <dbReference type="Proteomes" id="UP000266568"/>
    </source>
</evidence>